<dbReference type="EMBL" id="NFLB01000002">
    <property type="protein sequence ID" value="OUQ06190.1"/>
    <property type="molecule type" value="Genomic_DNA"/>
</dbReference>
<protein>
    <submittedName>
        <fullName evidence="1">Uncharacterized protein</fullName>
    </submittedName>
</protein>
<evidence type="ECO:0000313" key="2">
    <source>
        <dbReference type="Proteomes" id="UP000196258"/>
    </source>
</evidence>
<organism evidence="1 2">
    <name type="scientific">Thomasclavelia spiroformis</name>
    <dbReference type="NCBI Taxonomy" id="29348"/>
    <lineage>
        <taxon>Bacteria</taxon>
        <taxon>Bacillati</taxon>
        <taxon>Bacillota</taxon>
        <taxon>Erysipelotrichia</taxon>
        <taxon>Erysipelotrichales</taxon>
        <taxon>Coprobacillaceae</taxon>
        <taxon>Thomasclavelia</taxon>
    </lineage>
</organism>
<dbReference type="Proteomes" id="UP000196258">
    <property type="component" value="Unassembled WGS sequence"/>
</dbReference>
<accession>A0A1Y4QM77</accession>
<reference evidence="2" key="1">
    <citation type="submission" date="2017-04" db="EMBL/GenBank/DDBJ databases">
        <title>Function of individual gut microbiota members based on whole genome sequencing of pure cultures obtained from chicken caecum.</title>
        <authorList>
            <person name="Medvecky M."/>
            <person name="Cejkova D."/>
            <person name="Polansky O."/>
            <person name="Karasova D."/>
            <person name="Kubasova T."/>
            <person name="Cizek A."/>
            <person name="Rychlik I."/>
        </authorList>
    </citation>
    <scope>NUCLEOTIDE SEQUENCE [LARGE SCALE GENOMIC DNA]</scope>
    <source>
        <strain evidence="2">An149</strain>
    </source>
</reference>
<evidence type="ECO:0000313" key="1">
    <source>
        <dbReference type="EMBL" id="OUQ06190.1"/>
    </source>
</evidence>
<dbReference type="RefSeq" id="WP_087254734.1">
    <property type="nucleotide sequence ID" value="NZ_CATZTT010000064.1"/>
</dbReference>
<sequence length="94" mass="11590">MNYEFLIYIDFKNNKKSILEYKNEYYIYDYTHSVYDQINWQKNGLTEVLNILDQDTKEIICIDNEFLIYLREELAEINMQEFYNARMVLNEYGN</sequence>
<proteinExistence type="predicted"/>
<name>A0A1Y4QM77_9FIRM</name>
<dbReference type="AlphaFoldDB" id="A0A1Y4QM77"/>
<gene>
    <name evidence="1" type="ORF">B5E91_02660</name>
</gene>
<comment type="caution">
    <text evidence="1">The sequence shown here is derived from an EMBL/GenBank/DDBJ whole genome shotgun (WGS) entry which is preliminary data.</text>
</comment>